<sequence>MKASALTALLIGASSLAVATHAKAQEVVFADNADLAAAALRGERVTQGSGVTQIRLSSGAMLSFVEGAEFQLRPDGTVDLFKGNVTVTGAGMSETVVRLGGQGSGKISGAGSSGSFSVDTDASGKTKATGRVLTGLASIANGREEKRFAAGQAWEVANGHPRLATSAPVAPAPRMTPQRQAQLATQTPAPAPAPTPEPQVAAISEGGPAAAAENGVPVVLGEALAAAGASGDIVSSGQRVEAAVANPSLETFPSDDLANLVAYAARLQTLYGGQPFNQAQADVIRAYLNYLASGQSQAQFLTVYAGLMVQFLDLVRSGAAPSSFSGTSLADINAFISYRSRTDGFAALSSQNRVLVDAYIAFVLGGGSADQFVARYTTLTQAYFTFIRGGGDPLAFEGATQATLSAYITFLNDSGLLVRLAESDRAFLQAYLANGGTAFIQQYRTALTTYFAYLQSGQLPSQYEGADPAALRQYLETLQATGLFEQVLGAQATFYAQYLAYLKQGGTIDGWQGLPANVFAGYAQALASYQAYLAAGGVPSAYTALDPAVLRQYLDALAAAGALDRFLGNTATFYAQYLAYLADGGTIDGWQGLPFNVFTGYATALQAYYDFLQNGGLPSAYTALTQDEIRQYLAALSAVGANEAFLGQLASFYTAFFTYLANGGNPDLYTGLPTPPNYQAFADAVAAYVAYLQAGGVPSAYTGADLALLQQYIKALIDSGKLSTLLAGQAEFLTAYYAFLVGGGTADGYSALPVYATYVTALEAYYAFLASGGKPSDYTLLTQAQILAYLKALTDAGVLAALFDGTTLSFIQSYYVYLAGGGNPDLFSGLPGSGGGTGGGGTGGTRLTTYTGGFPSNASGSKAIAGHAGNIQPANSTPTVNASGELETAGDIATLGAKVTDVAGDASAIVGRYYDGNARFKNSQFGFGVNNGLPYVVLAPKGGTLPVSGTVDYKVLAATRPVYSDGRTAPGTFDAALTLSFTSNSRVLFFRTLGTIVMPESGGDVTYTFSTPNYANGQLQEVIYDSLGNYFFGTGMTGQGEGCVGTGCNISLYGDFAGQEQVNRLGLMYQTYGGSFSAGRIQGAVIFGKDGTLPGGSTGGGTGGGVLTGYSGGFNGTSPRINFITTLRLPDGRLITGSELGFSATAYTLDANGGLQSYTRPANITRTPGTMTVSDVAGDADIVLGRWSNGTNTGANPFTLNANQGLHYFAARALPTNFTAPTTGIVSYALYAATKPTWIDGSSAPGTFTGSFKVNFGRTLPIVAMEARIVMPGGSLNGADYVYNIATTGGLADISQSTTQFQLYSNGTFGFVAPGDDGSSRCTNFCTVAVNGSFAGSADKAAITYAALTPGGDSKYIIGSAAFKASGTVASSGSPTISFAPTAVLQNGGTNASSSAEVTVSPDGTISRVKLTPNSNILYGTSSVLKEHGRIDDAVAWTRWDDTANNASTNPQVHIVTGTAAANLPVSGTVNYAVVGSTAPTNFNGADGNSGTASGTLAVQFGTQAKVGFNLNVATGNRGWTVATPGGSADPGNGGLVVGGDMRFGSGSVGIAAANANSCIGSCTASVVGALYGNAASHVGLGYQISDFAPTGAFTVNGVLVFGKVAP</sequence>
<evidence type="ECO:0000313" key="4">
    <source>
        <dbReference type="Proteomes" id="UP000538566"/>
    </source>
</evidence>
<dbReference type="OrthoDB" id="7393710at2"/>
<comment type="caution">
    <text evidence="3">The sequence shown here is derived from an EMBL/GenBank/DDBJ whole genome shotgun (WGS) entry which is preliminary data.</text>
</comment>
<evidence type="ECO:0000256" key="1">
    <source>
        <dbReference type="SAM" id="MobiDB-lite"/>
    </source>
</evidence>
<evidence type="ECO:0000256" key="2">
    <source>
        <dbReference type="SAM" id="SignalP"/>
    </source>
</evidence>
<protein>
    <recommendedName>
        <fullName evidence="5">FecR family protein</fullName>
    </recommendedName>
</protein>
<feature type="chain" id="PRO_5031545805" description="FecR family protein" evidence="2">
    <location>
        <begin position="25"/>
        <end position="1607"/>
    </location>
</feature>
<evidence type="ECO:0008006" key="5">
    <source>
        <dbReference type="Google" id="ProtNLM"/>
    </source>
</evidence>
<gene>
    <name evidence="3" type="ORF">GGR37_001059</name>
</gene>
<feature type="compositionally biased region" description="Low complexity" evidence="1">
    <location>
        <begin position="176"/>
        <end position="188"/>
    </location>
</feature>
<keyword evidence="2" id="KW-0732">Signal</keyword>
<dbReference type="EMBL" id="JACHOA010000002">
    <property type="protein sequence ID" value="MBB4612800.1"/>
    <property type="molecule type" value="Genomic_DNA"/>
</dbReference>
<feature type="region of interest" description="Disordered" evidence="1">
    <location>
        <begin position="165"/>
        <end position="201"/>
    </location>
</feature>
<dbReference type="Proteomes" id="UP000538566">
    <property type="component" value="Unassembled WGS sequence"/>
</dbReference>
<evidence type="ECO:0000313" key="3">
    <source>
        <dbReference type="EMBL" id="MBB4612800.1"/>
    </source>
</evidence>
<keyword evidence="4" id="KW-1185">Reference proteome</keyword>
<proteinExistence type="predicted"/>
<reference evidence="3 4" key="1">
    <citation type="submission" date="2020-08" db="EMBL/GenBank/DDBJ databases">
        <title>Genomic Encyclopedia of Type Strains, Phase IV (KMG-IV): sequencing the most valuable type-strain genomes for metagenomic binning, comparative biology and taxonomic classification.</title>
        <authorList>
            <person name="Goeker M."/>
        </authorList>
    </citation>
    <scope>NUCLEOTIDE SEQUENCE [LARGE SCALE GENOMIC DNA]</scope>
    <source>
        <strain evidence="3 4">DSM 17507</strain>
    </source>
</reference>
<feature type="signal peptide" evidence="2">
    <location>
        <begin position="1"/>
        <end position="24"/>
    </location>
</feature>
<accession>A0A7W7EV08</accession>
<organism evidence="3 4">
    <name type="scientific">Novosphingobium taihuense</name>
    <dbReference type="NCBI Taxonomy" id="260085"/>
    <lineage>
        <taxon>Bacteria</taxon>
        <taxon>Pseudomonadati</taxon>
        <taxon>Pseudomonadota</taxon>
        <taxon>Alphaproteobacteria</taxon>
        <taxon>Sphingomonadales</taxon>
        <taxon>Sphingomonadaceae</taxon>
        <taxon>Novosphingobium</taxon>
    </lineage>
</organism>
<dbReference type="RefSeq" id="WP_144907780.1">
    <property type="nucleotide sequence ID" value="NZ_JACHOA010000002.1"/>
</dbReference>
<name>A0A7W7EV08_9SPHN</name>